<evidence type="ECO:0000313" key="2">
    <source>
        <dbReference type="Proteomes" id="UP001527181"/>
    </source>
</evidence>
<name>A0ABT4H899_PAEAL</name>
<proteinExistence type="predicted"/>
<evidence type="ECO:0000313" key="1">
    <source>
        <dbReference type="EMBL" id="MCY9765212.1"/>
    </source>
</evidence>
<keyword evidence="2" id="KW-1185">Reference proteome</keyword>
<protein>
    <submittedName>
        <fullName evidence="1">Uncharacterized protein</fullName>
    </submittedName>
</protein>
<reference evidence="1 2" key="1">
    <citation type="submission" date="2022-05" db="EMBL/GenBank/DDBJ databases">
        <title>Genome Sequencing of Bee-Associated Microbes.</title>
        <authorList>
            <person name="Dunlap C."/>
        </authorList>
    </citation>
    <scope>NUCLEOTIDE SEQUENCE [LARGE SCALE GENOMIC DNA]</scope>
    <source>
        <strain evidence="1 2">NRRL B-04010</strain>
    </source>
</reference>
<gene>
    <name evidence="1" type="ORF">M5X12_32460</name>
</gene>
<sequence>MFNPDGSIEKLKALIEVSKSKGSETVEIPLDEARQILNHFTILNRQANRMSRSLGELKDMADQGRLIRIED</sequence>
<dbReference type="EMBL" id="JAMDNP010000221">
    <property type="protein sequence ID" value="MCY9765212.1"/>
    <property type="molecule type" value="Genomic_DNA"/>
</dbReference>
<organism evidence="1 2">
    <name type="scientific">Paenibacillus alvei</name>
    <name type="common">Bacillus alvei</name>
    <dbReference type="NCBI Taxonomy" id="44250"/>
    <lineage>
        <taxon>Bacteria</taxon>
        <taxon>Bacillati</taxon>
        <taxon>Bacillota</taxon>
        <taxon>Bacilli</taxon>
        <taxon>Bacillales</taxon>
        <taxon>Paenibacillaceae</taxon>
        <taxon>Paenibacillus</taxon>
    </lineage>
</organism>
<accession>A0ABT4H899</accession>
<comment type="caution">
    <text evidence="1">The sequence shown here is derived from an EMBL/GenBank/DDBJ whole genome shotgun (WGS) entry which is preliminary data.</text>
</comment>
<dbReference type="Proteomes" id="UP001527181">
    <property type="component" value="Unassembled WGS sequence"/>
</dbReference>
<dbReference type="RefSeq" id="WP_005542655.1">
    <property type="nucleotide sequence ID" value="NZ_JAMDNK010000122.1"/>
</dbReference>